<dbReference type="SUPFAM" id="SSF52172">
    <property type="entry name" value="CheY-like"/>
    <property type="match status" value="1"/>
</dbReference>
<dbReference type="AlphaFoldDB" id="A0A4S2FTR8"/>
<dbReference type="Pfam" id="PF00072">
    <property type="entry name" value="Response_reg"/>
    <property type="match status" value="1"/>
</dbReference>
<dbReference type="InterPro" id="IPR011006">
    <property type="entry name" value="CheY-like_superfamily"/>
</dbReference>
<dbReference type="InterPro" id="IPR007492">
    <property type="entry name" value="LytTR_DNA-bd_dom"/>
</dbReference>
<name>A0A4S2FTR8_9BACT</name>
<dbReference type="GO" id="GO:0000156">
    <property type="term" value="F:phosphorelay response regulator activity"/>
    <property type="evidence" value="ECO:0007669"/>
    <property type="project" value="InterPro"/>
</dbReference>
<dbReference type="PANTHER" id="PTHR37299:SF1">
    <property type="entry name" value="STAGE 0 SPORULATION PROTEIN A HOMOLOG"/>
    <property type="match status" value="1"/>
</dbReference>
<evidence type="ECO:0000259" key="2">
    <source>
        <dbReference type="PROSITE" id="PS50110"/>
    </source>
</evidence>
<sequence>MIKCVAIDDEPIALSIIQEYCRRYGDIDLKCFTSPVDGMEYIKTTFPDIVFLDIEMNSHNGITMAKELPENTCLIFTTAYSQYALDGFNVDAIDFLHKPVFYPRFERAMQKAMLLVNAKESHTKKRDTITLKVEYKTVVVDVDDISYVEAMDNYVKVSRPFQPTLISQITMKEMESLFPTDRFIRVHRSFIVSLDSIDKFSNRRIFLKNYDKYIPVGRTYNDSFNNLYTIFKQNDK</sequence>
<reference evidence="4 5" key="1">
    <citation type="submission" date="2019-04" db="EMBL/GenBank/DDBJ databases">
        <title>Microbes associate with the intestines of laboratory mice.</title>
        <authorList>
            <person name="Navarre W."/>
            <person name="Wong E."/>
            <person name="Huang K."/>
            <person name="Tropini C."/>
            <person name="Ng K."/>
            <person name="Yu B."/>
        </authorList>
    </citation>
    <scope>NUCLEOTIDE SEQUENCE [LARGE SCALE GENOMIC DNA]</scope>
    <source>
        <strain evidence="4 5">NM06_A21</strain>
    </source>
</reference>
<dbReference type="Gene3D" id="3.40.50.2300">
    <property type="match status" value="1"/>
</dbReference>
<evidence type="ECO:0000256" key="1">
    <source>
        <dbReference type="PROSITE-ProRule" id="PRU00169"/>
    </source>
</evidence>
<dbReference type="Proteomes" id="UP000306630">
    <property type="component" value="Unassembled WGS sequence"/>
</dbReference>
<dbReference type="PROSITE" id="PS50930">
    <property type="entry name" value="HTH_LYTTR"/>
    <property type="match status" value="1"/>
</dbReference>
<evidence type="ECO:0000259" key="3">
    <source>
        <dbReference type="PROSITE" id="PS50930"/>
    </source>
</evidence>
<dbReference type="PANTHER" id="PTHR37299">
    <property type="entry name" value="TRANSCRIPTIONAL REGULATOR-RELATED"/>
    <property type="match status" value="1"/>
</dbReference>
<keyword evidence="1" id="KW-0597">Phosphoprotein</keyword>
<dbReference type="Pfam" id="PF04397">
    <property type="entry name" value="LytTR"/>
    <property type="match status" value="1"/>
</dbReference>
<dbReference type="EMBL" id="SRYD01000039">
    <property type="protein sequence ID" value="TGY72626.1"/>
    <property type="molecule type" value="Genomic_DNA"/>
</dbReference>
<dbReference type="Gene3D" id="2.40.50.1020">
    <property type="entry name" value="LytTr DNA-binding domain"/>
    <property type="match status" value="1"/>
</dbReference>
<dbReference type="PROSITE" id="PS50110">
    <property type="entry name" value="RESPONSE_REGULATORY"/>
    <property type="match status" value="1"/>
</dbReference>
<dbReference type="RefSeq" id="WP_135993524.1">
    <property type="nucleotide sequence ID" value="NZ_CARMWJ010000038.1"/>
</dbReference>
<gene>
    <name evidence="4" type="ORF">E5333_09970</name>
</gene>
<organism evidence="4 5">
    <name type="scientific">Muribaculum intestinale</name>
    <dbReference type="NCBI Taxonomy" id="1796646"/>
    <lineage>
        <taxon>Bacteria</taxon>
        <taxon>Pseudomonadati</taxon>
        <taxon>Bacteroidota</taxon>
        <taxon>Bacteroidia</taxon>
        <taxon>Bacteroidales</taxon>
        <taxon>Muribaculaceae</taxon>
        <taxon>Muribaculum</taxon>
    </lineage>
</organism>
<feature type="modified residue" description="4-aspartylphosphate" evidence="1">
    <location>
        <position position="53"/>
    </location>
</feature>
<dbReference type="GO" id="GO:0003677">
    <property type="term" value="F:DNA binding"/>
    <property type="evidence" value="ECO:0007669"/>
    <property type="project" value="InterPro"/>
</dbReference>
<comment type="caution">
    <text evidence="4">The sequence shown here is derived from an EMBL/GenBank/DDBJ whole genome shotgun (WGS) entry which is preliminary data.</text>
</comment>
<evidence type="ECO:0000313" key="4">
    <source>
        <dbReference type="EMBL" id="TGY72626.1"/>
    </source>
</evidence>
<feature type="domain" description="Response regulatory" evidence="2">
    <location>
        <begin position="3"/>
        <end position="113"/>
    </location>
</feature>
<protein>
    <submittedName>
        <fullName evidence="4">Response regulator transcription factor</fullName>
    </submittedName>
</protein>
<accession>A0A4S2FTR8</accession>
<dbReference type="InterPro" id="IPR001789">
    <property type="entry name" value="Sig_transdc_resp-reg_receiver"/>
</dbReference>
<proteinExistence type="predicted"/>
<dbReference type="SMART" id="SM00850">
    <property type="entry name" value="LytTR"/>
    <property type="match status" value="1"/>
</dbReference>
<feature type="domain" description="HTH LytTR-type" evidence="3">
    <location>
        <begin position="129"/>
        <end position="197"/>
    </location>
</feature>
<dbReference type="InterPro" id="IPR046947">
    <property type="entry name" value="LytR-like"/>
</dbReference>
<dbReference type="SMART" id="SM00448">
    <property type="entry name" value="REC"/>
    <property type="match status" value="1"/>
</dbReference>
<evidence type="ECO:0000313" key="5">
    <source>
        <dbReference type="Proteomes" id="UP000306630"/>
    </source>
</evidence>